<feature type="region of interest" description="Disordered" evidence="1">
    <location>
        <begin position="1"/>
        <end position="23"/>
    </location>
</feature>
<dbReference type="GO" id="GO:0032259">
    <property type="term" value="P:methylation"/>
    <property type="evidence" value="ECO:0007669"/>
    <property type="project" value="UniProtKB-KW"/>
</dbReference>
<dbReference type="Pfam" id="PF08241">
    <property type="entry name" value="Methyltransf_11"/>
    <property type="match status" value="1"/>
</dbReference>
<organism evidence="3 4">
    <name type="scientific">Streptomyces chitinivorans</name>
    <dbReference type="NCBI Taxonomy" id="1257027"/>
    <lineage>
        <taxon>Bacteria</taxon>
        <taxon>Bacillati</taxon>
        <taxon>Actinomycetota</taxon>
        <taxon>Actinomycetes</taxon>
        <taxon>Kitasatosporales</taxon>
        <taxon>Streptomycetaceae</taxon>
        <taxon>Streptomyces</taxon>
    </lineage>
</organism>
<dbReference type="EMBL" id="JBIHMK010000073">
    <property type="protein sequence ID" value="MFH0250199.1"/>
    <property type="molecule type" value="Genomic_DNA"/>
</dbReference>
<evidence type="ECO:0000313" key="4">
    <source>
        <dbReference type="Proteomes" id="UP001607069"/>
    </source>
</evidence>
<sequence>MDTAVRHDEDHADTPRDAPRGALRHDDAVGQALVARQLEEQITSRFPVGRRLRVLDVALRHGLQALALARAGHEVTGLESDPALADAVRRSLEGEPAGIRERMRVVPGDSRSTGAHFLPGSFDVVLCHGVLAPGDEAGPLLAGLGRVLAPGGLLSLLVPNTEAAAMRPGLAGDWAGALARLAPPGPAERPLRREALTATLAGMSTPVHRWYGVRVFTGEDRPLPGGEAGERLLAAEERAGRTDPYRAVAALLHLCAARG</sequence>
<accession>A0ABW7HWC4</accession>
<protein>
    <submittedName>
        <fullName evidence="3">Class I SAM-dependent methyltransferase</fullName>
        <ecNumber evidence="3">2.1.1.222</ecNumber>
        <ecNumber evidence="3">2.1.1.64</ecNumber>
    </submittedName>
</protein>
<dbReference type="CDD" id="cd02440">
    <property type="entry name" value="AdoMet_MTases"/>
    <property type="match status" value="1"/>
</dbReference>
<gene>
    <name evidence="3" type="ORF">ACG5V6_18530</name>
</gene>
<feature type="domain" description="Methyltransferase type 11" evidence="2">
    <location>
        <begin position="55"/>
        <end position="155"/>
    </location>
</feature>
<proteinExistence type="predicted"/>
<evidence type="ECO:0000259" key="2">
    <source>
        <dbReference type="Pfam" id="PF08241"/>
    </source>
</evidence>
<dbReference type="InterPro" id="IPR029063">
    <property type="entry name" value="SAM-dependent_MTases_sf"/>
</dbReference>
<dbReference type="GO" id="GO:0102208">
    <property type="term" value="F:2-polyprenyl-6-hydroxyphenol methylase activity"/>
    <property type="evidence" value="ECO:0007669"/>
    <property type="project" value="UniProtKB-EC"/>
</dbReference>
<keyword evidence="3" id="KW-0489">Methyltransferase</keyword>
<dbReference type="Proteomes" id="UP001607069">
    <property type="component" value="Unassembled WGS sequence"/>
</dbReference>
<name>A0ABW7HWC4_9ACTN</name>
<dbReference type="InterPro" id="IPR013216">
    <property type="entry name" value="Methyltransf_11"/>
</dbReference>
<dbReference type="RefSeq" id="WP_279948175.1">
    <property type="nucleotide sequence ID" value="NZ_BAABEN010000002.1"/>
</dbReference>
<dbReference type="SUPFAM" id="SSF53335">
    <property type="entry name" value="S-adenosyl-L-methionine-dependent methyltransferases"/>
    <property type="match status" value="1"/>
</dbReference>
<dbReference type="EC" id="2.1.1.222" evidence="3"/>
<keyword evidence="4" id="KW-1185">Reference proteome</keyword>
<keyword evidence="3" id="KW-0808">Transferase</keyword>
<dbReference type="GO" id="GO:0061542">
    <property type="term" value="F:3-demethylubiquinol 3-O-methyltransferase activity"/>
    <property type="evidence" value="ECO:0007669"/>
    <property type="project" value="UniProtKB-EC"/>
</dbReference>
<evidence type="ECO:0000313" key="3">
    <source>
        <dbReference type="EMBL" id="MFH0250199.1"/>
    </source>
</evidence>
<reference evidence="3 4" key="1">
    <citation type="submission" date="2024-10" db="EMBL/GenBank/DDBJ databases">
        <authorList>
            <person name="Cho J.-C."/>
        </authorList>
    </citation>
    <scope>NUCLEOTIDE SEQUENCE [LARGE SCALE GENOMIC DNA]</scope>
    <source>
        <strain evidence="3 4">KCTC29696</strain>
    </source>
</reference>
<comment type="caution">
    <text evidence="3">The sequence shown here is derived from an EMBL/GenBank/DDBJ whole genome shotgun (WGS) entry which is preliminary data.</text>
</comment>
<evidence type="ECO:0000256" key="1">
    <source>
        <dbReference type="SAM" id="MobiDB-lite"/>
    </source>
</evidence>
<dbReference type="Gene3D" id="3.40.50.150">
    <property type="entry name" value="Vaccinia Virus protein VP39"/>
    <property type="match status" value="1"/>
</dbReference>
<dbReference type="EC" id="2.1.1.64" evidence="3"/>